<dbReference type="Pfam" id="PF00701">
    <property type="entry name" value="DHDPS"/>
    <property type="match status" value="1"/>
</dbReference>
<comment type="subcellular location">
    <subcellularLocation>
        <location evidence="12">Cytoplasm</location>
    </subcellularLocation>
</comment>
<dbReference type="AlphaFoldDB" id="A0A5A7NC26"/>
<comment type="function">
    <text evidence="1 12">Catalyzes the condensation of (S)-aspartate-beta-semialdehyde [(S)-ASA] and pyruvate to 4-hydroxy-tetrahydrodipicolinate (HTPA).</text>
</comment>
<dbReference type="Proteomes" id="UP000324996">
    <property type="component" value="Unassembled WGS sequence"/>
</dbReference>
<dbReference type="PANTHER" id="PTHR12128">
    <property type="entry name" value="DIHYDRODIPICOLINATE SYNTHASE"/>
    <property type="match status" value="1"/>
</dbReference>
<dbReference type="GO" id="GO:0008840">
    <property type="term" value="F:4-hydroxy-tetrahydrodipicolinate synthase activity"/>
    <property type="evidence" value="ECO:0007669"/>
    <property type="project" value="UniProtKB-UniRule"/>
</dbReference>
<comment type="pathway">
    <text evidence="2 12">Amino-acid biosynthesis; L-lysine biosynthesis via DAP pathway; (S)-tetrahydrodipicolinate from L-aspartate: step 3/4.</text>
</comment>
<feature type="binding site" evidence="12 15">
    <location>
        <position position="202"/>
    </location>
    <ligand>
        <name>pyruvate</name>
        <dbReference type="ChEBI" id="CHEBI:15361"/>
    </ligand>
</feature>
<evidence type="ECO:0000256" key="1">
    <source>
        <dbReference type="ARBA" id="ARBA00003294"/>
    </source>
</evidence>
<evidence type="ECO:0000256" key="7">
    <source>
        <dbReference type="ARBA" id="ARBA00022915"/>
    </source>
</evidence>
<comment type="caution">
    <text evidence="16">The sequence shown here is derived from an EMBL/GenBank/DDBJ whole genome shotgun (WGS) entry which is preliminary data.</text>
</comment>
<comment type="subunit">
    <text evidence="12">Homotetramer; dimer of dimers.</text>
</comment>
<dbReference type="GO" id="GO:0019877">
    <property type="term" value="P:diaminopimelate biosynthetic process"/>
    <property type="evidence" value="ECO:0007669"/>
    <property type="project" value="UniProtKB-UniRule"/>
</dbReference>
<evidence type="ECO:0000256" key="8">
    <source>
        <dbReference type="ARBA" id="ARBA00023154"/>
    </source>
</evidence>
<evidence type="ECO:0000313" key="16">
    <source>
        <dbReference type="EMBL" id="GER05264.1"/>
    </source>
</evidence>
<comment type="caution">
    <text evidence="12">Was originally thought to be a dihydrodipicolinate synthase (DHDPS), catalyzing the condensation of (S)-aspartate-beta-semialdehyde [(S)-ASA] and pyruvate to dihydrodipicolinate (DHDP). However, it was shown in E.coli that the product of the enzymatic reaction is not dihydrodipicolinate but in fact (4S)-4-hydroxy-2,3,4,5-tetrahydro-(2S)-dipicolinic acid (HTPA), and that the consecutive dehydration reaction leading to DHDP is not spontaneous but catalyzed by DapB.</text>
</comment>
<evidence type="ECO:0000256" key="13">
    <source>
        <dbReference type="PIRNR" id="PIRNR001365"/>
    </source>
</evidence>
<keyword evidence="6 12" id="KW-0028">Amino-acid biosynthesis</keyword>
<evidence type="ECO:0000256" key="2">
    <source>
        <dbReference type="ARBA" id="ARBA00005120"/>
    </source>
</evidence>
<evidence type="ECO:0000256" key="12">
    <source>
        <dbReference type="HAMAP-Rule" id="MF_00418"/>
    </source>
</evidence>
<evidence type="ECO:0000256" key="11">
    <source>
        <dbReference type="ARBA" id="ARBA00047836"/>
    </source>
</evidence>
<dbReference type="EMBL" id="BKCN01000020">
    <property type="protein sequence ID" value="GER05264.1"/>
    <property type="molecule type" value="Genomic_DNA"/>
</dbReference>
<gene>
    <name evidence="12 16" type="primary">dapA</name>
    <name evidence="16" type="ORF">JCM17846_29460</name>
</gene>
<dbReference type="PRINTS" id="PR00146">
    <property type="entry name" value="DHPICSNTHASE"/>
</dbReference>
<evidence type="ECO:0000256" key="6">
    <source>
        <dbReference type="ARBA" id="ARBA00022605"/>
    </source>
</evidence>
<evidence type="ECO:0000313" key="17">
    <source>
        <dbReference type="Proteomes" id="UP000324996"/>
    </source>
</evidence>
<organism evidence="16 17">
    <name type="scientific">Iodidimonas nitroreducens</name>
    <dbReference type="NCBI Taxonomy" id="1236968"/>
    <lineage>
        <taxon>Bacteria</taxon>
        <taxon>Pseudomonadati</taxon>
        <taxon>Pseudomonadota</taxon>
        <taxon>Alphaproteobacteria</taxon>
        <taxon>Iodidimonadales</taxon>
        <taxon>Iodidimonadaceae</taxon>
        <taxon>Iodidimonas</taxon>
    </lineage>
</organism>
<keyword evidence="9 12" id="KW-0456">Lyase</keyword>
<dbReference type="InterPro" id="IPR005263">
    <property type="entry name" value="DapA"/>
</dbReference>
<evidence type="ECO:0000256" key="4">
    <source>
        <dbReference type="ARBA" id="ARBA00012086"/>
    </source>
</evidence>
<accession>A0A5A7NC26</accession>
<evidence type="ECO:0000256" key="9">
    <source>
        <dbReference type="ARBA" id="ARBA00023239"/>
    </source>
</evidence>
<feature type="active site" description="Proton donor/acceptor" evidence="12 14">
    <location>
        <position position="132"/>
    </location>
</feature>
<dbReference type="CDD" id="cd00950">
    <property type="entry name" value="DHDPS"/>
    <property type="match status" value="1"/>
</dbReference>
<dbReference type="PANTHER" id="PTHR12128:SF66">
    <property type="entry name" value="4-HYDROXY-2-OXOGLUTARATE ALDOLASE, MITOCHONDRIAL"/>
    <property type="match status" value="1"/>
</dbReference>
<dbReference type="GO" id="GO:0009089">
    <property type="term" value="P:lysine biosynthetic process via diaminopimelate"/>
    <property type="evidence" value="ECO:0007669"/>
    <property type="project" value="UniProtKB-UniRule"/>
</dbReference>
<dbReference type="InterPro" id="IPR020624">
    <property type="entry name" value="Schiff_base-form_aldolases_CS"/>
</dbReference>
<reference evidence="16 17" key="1">
    <citation type="submission" date="2019-09" db="EMBL/GenBank/DDBJ databases">
        <title>NBRP : Genome information of microbial organism related human and environment.</title>
        <authorList>
            <person name="Hattori M."/>
            <person name="Oshima K."/>
            <person name="Inaba H."/>
            <person name="Suda W."/>
            <person name="Sakamoto M."/>
            <person name="Iino T."/>
            <person name="Kitahara M."/>
            <person name="Oshida Y."/>
            <person name="Iida T."/>
            <person name="Kudo T."/>
            <person name="Itoh T."/>
            <person name="Ohkuma M."/>
        </authorList>
    </citation>
    <scope>NUCLEOTIDE SEQUENCE [LARGE SCALE GENOMIC DNA]</scope>
    <source>
        <strain evidence="16 17">Q-1</strain>
    </source>
</reference>
<dbReference type="EC" id="4.3.3.7" evidence="4 12"/>
<comment type="similarity">
    <text evidence="3 12 13">Belongs to the DapA family.</text>
</comment>
<comment type="catalytic activity">
    <reaction evidence="11 12">
        <text>L-aspartate 4-semialdehyde + pyruvate = (2S,4S)-4-hydroxy-2,3,4,5-tetrahydrodipicolinate + H2O + H(+)</text>
        <dbReference type="Rhea" id="RHEA:34171"/>
        <dbReference type="ChEBI" id="CHEBI:15361"/>
        <dbReference type="ChEBI" id="CHEBI:15377"/>
        <dbReference type="ChEBI" id="CHEBI:15378"/>
        <dbReference type="ChEBI" id="CHEBI:67139"/>
        <dbReference type="ChEBI" id="CHEBI:537519"/>
        <dbReference type="EC" id="4.3.3.7"/>
    </reaction>
</comment>
<feature type="site" description="Part of a proton relay during catalysis" evidence="12">
    <location>
        <position position="106"/>
    </location>
</feature>
<dbReference type="InterPro" id="IPR002220">
    <property type="entry name" value="DapA-like"/>
</dbReference>
<dbReference type="PROSITE" id="PS00666">
    <property type="entry name" value="DHDPS_2"/>
    <property type="match status" value="1"/>
</dbReference>
<dbReference type="NCBIfam" id="TIGR00674">
    <property type="entry name" value="dapA"/>
    <property type="match status" value="1"/>
</dbReference>
<keyword evidence="10 12" id="KW-0704">Schiff base</keyword>
<dbReference type="Gene3D" id="3.20.20.70">
    <property type="entry name" value="Aldolase class I"/>
    <property type="match status" value="1"/>
</dbReference>
<evidence type="ECO:0000256" key="14">
    <source>
        <dbReference type="PIRSR" id="PIRSR001365-1"/>
    </source>
</evidence>
<evidence type="ECO:0000256" key="3">
    <source>
        <dbReference type="ARBA" id="ARBA00007592"/>
    </source>
</evidence>
<dbReference type="UniPathway" id="UPA00034">
    <property type="reaction ID" value="UER00017"/>
</dbReference>
<proteinExistence type="inferred from homology"/>
<dbReference type="PROSITE" id="PS00665">
    <property type="entry name" value="DHDPS_1"/>
    <property type="match status" value="1"/>
</dbReference>
<dbReference type="PIRSF" id="PIRSF001365">
    <property type="entry name" value="DHDPS"/>
    <property type="match status" value="1"/>
</dbReference>
<feature type="binding site" evidence="12 15">
    <location>
        <position position="44"/>
    </location>
    <ligand>
        <name>pyruvate</name>
        <dbReference type="ChEBI" id="CHEBI:15361"/>
    </ligand>
</feature>
<dbReference type="InterPro" id="IPR013785">
    <property type="entry name" value="Aldolase_TIM"/>
</dbReference>
<dbReference type="SUPFAM" id="SSF51569">
    <property type="entry name" value="Aldolase"/>
    <property type="match status" value="1"/>
</dbReference>
<sequence>MFTGSMTALITPFKNEAVDLDAFKSLCEWQIGQGTLGLVPCGTTGEAPTLSPDEQRAVITAAVEIANGRVPVVAGVGANSTALTIERAQMAQKAGADALLVVVPYYNKPSQQGMILHYRAVHDACDLPIIIYNIPGRSAADMSVETMAELAHLPRIAGVKDATSDLARVARLRLLVEPGFAQLSGEDATAVGFNAMGGVGCISVTSNIAPALCARLQAATFNKDYEQALEVQDQLIDLHRAMFCETSPAPVKYAAHLLGLCAPDLRLPLAPLSDQGKKTVQSAMEKAGLR</sequence>
<dbReference type="RefSeq" id="WP_042086386.1">
    <property type="nucleotide sequence ID" value="NZ_BKCN01000020.1"/>
</dbReference>
<keyword evidence="17" id="KW-1185">Reference proteome</keyword>
<protein>
    <recommendedName>
        <fullName evidence="4 12">4-hydroxy-tetrahydrodipicolinate synthase</fullName>
        <shortName evidence="12">HTPA synthase</shortName>
        <ecNumber evidence="4 12">4.3.3.7</ecNumber>
    </recommendedName>
</protein>
<name>A0A5A7NC26_9PROT</name>
<evidence type="ECO:0000256" key="10">
    <source>
        <dbReference type="ARBA" id="ARBA00023270"/>
    </source>
</evidence>
<keyword evidence="7 12" id="KW-0220">Diaminopimelate biosynthesis</keyword>
<dbReference type="InterPro" id="IPR020625">
    <property type="entry name" value="Schiff_base-form_aldolases_AS"/>
</dbReference>
<feature type="active site" description="Schiff-base intermediate with substrate" evidence="12 14">
    <location>
        <position position="160"/>
    </location>
</feature>
<evidence type="ECO:0000256" key="15">
    <source>
        <dbReference type="PIRSR" id="PIRSR001365-2"/>
    </source>
</evidence>
<feature type="site" description="Part of a proton relay during catalysis" evidence="12">
    <location>
        <position position="43"/>
    </location>
</feature>
<evidence type="ECO:0000256" key="5">
    <source>
        <dbReference type="ARBA" id="ARBA00022490"/>
    </source>
</evidence>
<keyword evidence="8 12" id="KW-0457">Lysine biosynthesis</keyword>
<dbReference type="SMART" id="SM01130">
    <property type="entry name" value="DHDPS"/>
    <property type="match status" value="1"/>
</dbReference>
<dbReference type="GO" id="GO:0005829">
    <property type="term" value="C:cytosol"/>
    <property type="evidence" value="ECO:0007669"/>
    <property type="project" value="TreeGrafter"/>
</dbReference>
<keyword evidence="5 12" id="KW-0963">Cytoplasm</keyword>
<dbReference type="HAMAP" id="MF_00418">
    <property type="entry name" value="DapA"/>
    <property type="match status" value="1"/>
</dbReference>